<dbReference type="PIRSF" id="PIRSF000521">
    <property type="entry name" value="Transaminase_4ab_Lys_Orn"/>
    <property type="match status" value="1"/>
</dbReference>
<evidence type="ECO:0000256" key="3">
    <source>
        <dbReference type="ARBA" id="ARBA00022576"/>
    </source>
</evidence>
<comment type="catalytic activity">
    <reaction evidence="6">
        <text>4-aminobutanoate + 2-oxoglutarate = succinate semialdehyde + L-glutamate</text>
        <dbReference type="Rhea" id="RHEA:23352"/>
        <dbReference type="ChEBI" id="CHEBI:16810"/>
        <dbReference type="ChEBI" id="CHEBI:29985"/>
        <dbReference type="ChEBI" id="CHEBI:57706"/>
        <dbReference type="ChEBI" id="CHEBI:59888"/>
        <dbReference type="EC" id="2.6.1.19"/>
    </reaction>
</comment>
<dbReference type="PANTHER" id="PTHR43206">
    <property type="entry name" value="AMINOTRANSFERASE"/>
    <property type="match status" value="1"/>
</dbReference>
<dbReference type="InterPro" id="IPR015422">
    <property type="entry name" value="PyrdxlP-dep_Trfase_small"/>
</dbReference>
<keyword evidence="9" id="KW-1185">Reference proteome</keyword>
<evidence type="ECO:0008006" key="10">
    <source>
        <dbReference type="Google" id="ProtNLM"/>
    </source>
</evidence>
<name>A0A7J7ILK2_9RHOD</name>
<evidence type="ECO:0000256" key="6">
    <source>
        <dbReference type="ARBA" id="ARBA00048021"/>
    </source>
</evidence>
<evidence type="ECO:0000313" key="9">
    <source>
        <dbReference type="Proteomes" id="UP000530660"/>
    </source>
</evidence>
<dbReference type="PANTHER" id="PTHR43206:SF1">
    <property type="entry name" value="4-AMINOBUTYRATE AMINOTRANSFERASE, MITOCHONDRIAL"/>
    <property type="match status" value="1"/>
</dbReference>
<dbReference type="InterPro" id="IPR005814">
    <property type="entry name" value="Aminotrans_3"/>
</dbReference>
<comment type="cofactor">
    <cofactor evidence="1">
        <name>pyridoxal 5'-phosphate</name>
        <dbReference type="ChEBI" id="CHEBI:597326"/>
    </cofactor>
</comment>
<dbReference type="SUPFAM" id="SSF53383">
    <property type="entry name" value="PLP-dependent transferases"/>
    <property type="match status" value="1"/>
</dbReference>
<comment type="caution">
    <text evidence="8">The sequence shown here is derived from an EMBL/GenBank/DDBJ whole genome shotgun (WGS) entry which is preliminary data.</text>
</comment>
<comment type="similarity">
    <text evidence="2 7">Belongs to the class-III pyridoxal-phosphate-dependent aminotransferase family.</text>
</comment>
<dbReference type="Gene3D" id="3.40.640.10">
    <property type="entry name" value="Type I PLP-dependent aspartate aminotransferase-like (Major domain)"/>
    <property type="match status" value="1"/>
</dbReference>
<dbReference type="Gene3D" id="3.90.1150.10">
    <property type="entry name" value="Aspartate Aminotransferase, domain 1"/>
    <property type="match status" value="1"/>
</dbReference>
<dbReference type="Proteomes" id="UP000530660">
    <property type="component" value="Unassembled WGS sequence"/>
</dbReference>
<protein>
    <recommendedName>
        <fullName evidence="10">4-aminobutyrate aminotransferase</fullName>
    </recommendedName>
</protein>
<dbReference type="InterPro" id="IPR015424">
    <property type="entry name" value="PyrdxlP-dep_Trfase"/>
</dbReference>
<accession>A0A7J7ILK2</accession>
<dbReference type="OrthoDB" id="10260828at2759"/>
<dbReference type="CDD" id="cd00610">
    <property type="entry name" value="OAT_like"/>
    <property type="match status" value="1"/>
</dbReference>
<proteinExistence type="inferred from homology"/>
<dbReference type="GO" id="GO:0009450">
    <property type="term" value="P:gamma-aminobutyric acid catabolic process"/>
    <property type="evidence" value="ECO:0007669"/>
    <property type="project" value="TreeGrafter"/>
</dbReference>
<evidence type="ECO:0000256" key="2">
    <source>
        <dbReference type="ARBA" id="ARBA00008954"/>
    </source>
</evidence>
<sequence length="492" mass="54499">MQCAGAFRTRILTTYRIVTRRVDSCSVSTLPREEPARPLVQTLVPGPRSLELARELQEVSEARPIQFFHDPQQSFGNYVADVDGNKLLDAFCFIASLPLGYNHPNLIEAAQSSLWLPHLVQRPALGYSAPPEWVHTLRTKIMSVAPQGLASVQMTCGCGASAVENALKAAFIWKRTLERDCVDPSPTELESCMRNQEPGSPNSMVVVSFEHAFHGRLFGSLSTTRSKPIHKVDIPAFRNWPVLPFPESEQDETRCLELVEKTLKGNRVAALIIEPILSEGGDLHASPAFFRGLRALTRRYQVAMICDEVQTGVGATGRFWAHEYWSEGLEKSGPGTSTAAAEIAPDMVTFAKKMQASGFFFKPEFLPPQAYRIFSTWSGDPLRALQASVIIDTIAADRLVERVRIVGDYLSQALHGLNHPLIERIRGRGTFLAFDLPSPARRNRFLQDMRNRGVVVGGSGTKTVRLRPALIFDTHHADILLETLASAMASQQ</sequence>
<evidence type="ECO:0000256" key="7">
    <source>
        <dbReference type="RuleBase" id="RU003560"/>
    </source>
</evidence>
<dbReference type="GO" id="GO:0030170">
    <property type="term" value="F:pyridoxal phosphate binding"/>
    <property type="evidence" value="ECO:0007669"/>
    <property type="project" value="InterPro"/>
</dbReference>
<dbReference type="Pfam" id="PF00202">
    <property type="entry name" value="Aminotran_3"/>
    <property type="match status" value="1"/>
</dbReference>
<dbReference type="InterPro" id="IPR015421">
    <property type="entry name" value="PyrdxlP-dep_Trfase_major"/>
</dbReference>
<evidence type="ECO:0000313" key="8">
    <source>
        <dbReference type="EMBL" id="KAF6004005.1"/>
    </source>
</evidence>
<gene>
    <name evidence="8" type="ORF">F1559_004807</name>
</gene>
<dbReference type="EMBL" id="VWRR01000005">
    <property type="protein sequence ID" value="KAF6004005.1"/>
    <property type="molecule type" value="Genomic_DNA"/>
</dbReference>
<evidence type="ECO:0000256" key="5">
    <source>
        <dbReference type="ARBA" id="ARBA00022898"/>
    </source>
</evidence>
<dbReference type="AlphaFoldDB" id="A0A7J7ILK2"/>
<evidence type="ECO:0000256" key="4">
    <source>
        <dbReference type="ARBA" id="ARBA00022679"/>
    </source>
</evidence>
<organism evidence="8 9">
    <name type="scientific">Cyanidiococcus yangmingshanensis</name>
    <dbReference type="NCBI Taxonomy" id="2690220"/>
    <lineage>
        <taxon>Eukaryota</taxon>
        <taxon>Rhodophyta</taxon>
        <taxon>Bangiophyceae</taxon>
        <taxon>Cyanidiales</taxon>
        <taxon>Cyanidiaceae</taxon>
        <taxon>Cyanidiococcus</taxon>
    </lineage>
</organism>
<dbReference type="FunFam" id="3.40.640.10:FF:000073">
    <property type="entry name" value="Probable 4-aminobutyrate aminotransferase"/>
    <property type="match status" value="1"/>
</dbReference>
<keyword evidence="4" id="KW-0808">Transferase</keyword>
<evidence type="ECO:0000256" key="1">
    <source>
        <dbReference type="ARBA" id="ARBA00001933"/>
    </source>
</evidence>
<keyword evidence="3" id="KW-0032">Aminotransferase</keyword>
<reference evidence="8 9" key="1">
    <citation type="journal article" date="2020" name="J. Phycol.">
        <title>Comparative genome analysis reveals Cyanidiococcus gen. nov., a new extremophilic red algal genus sister to Cyanidioschyzon (Cyanidioschyzonaceae, Rhodophyta).</title>
        <authorList>
            <person name="Liu S.-L."/>
            <person name="Chiang Y.-R."/>
            <person name="Yoon H.S."/>
            <person name="Fu H.-Y."/>
        </authorList>
    </citation>
    <scope>NUCLEOTIDE SEQUENCE [LARGE SCALE GENOMIC DNA]</scope>
    <source>
        <strain evidence="8 9">THAL066</strain>
    </source>
</reference>
<dbReference type="GO" id="GO:0005739">
    <property type="term" value="C:mitochondrion"/>
    <property type="evidence" value="ECO:0007669"/>
    <property type="project" value="TreeGrafter"/>
</dbReference>
<dbReference type="GO" id="GO:0034386">
    <property type="term" value="F:4-aminobutyrate:2-oxoglutarate transaminase activity"/>
    <property type="evidence" value="ECO:0007669"/>
    <property type="project" value="UniProtKB-EC"/>
</dbReference>
<keyword evidence="5 7" id="KW-0663">Pyridoxal phosphate</keyword>